<dbReference type="Pfam" id="PF08849">
    <property type="entry name" value="BrxA"/>
    <property type="match status" value="1"/>
</dbReference>
<dbReference type="AlphaFoldDB" id="A0A3B0MTH9"/>
<accession>A0A3B0MTH9</accession>
<dbReference type="InterPro" id="IPR023137">
    <property type="entry name" value="BrxA_sf"/>
</dbReference>
<dbReference type="InterPro" id="IPR014948">
    <property type="entry name" value="BrxA"/>
</dbReference>
<proteinExistence type="predicted"/>
<name>A0A3B0MTH9_9RHOB</name>
<dbReference type="EMBL" id="UIHC01000032">
    <property type="protein sequence ID" value="SUZ32949.1"/>
    <property type="molecule type" value="Genomic_DNA"/>
</dbReference>
<dbReference type="OrthoDB" id="981635at2"/>
<evidence type="ECO:0000313" key="2">
    <source>
        <dbReference type="Proteomes" id="UP000272908"/>
    </source>
</evidence>
<organism evidence="1 2">
    <name type="scientific">Roseinatronobacter ekhonensis</name>
    <dbReference type="NCBI Taxonomy" id="254356"/>
    <lineage>
        <taxon>Bacteria</taxon>
        <taxon>Pseudomonadati</taxon>
        <taxon>Pseudomonadota</taxon>
        <taxon>Alphaproteobacteria</taxon>
        <taxon>Rhodobacterales</taxon>
        <taxon>Paracoccaceae</taxon>
        <taxon>Roseinatronobacter</taxon>
    </lineage>
</organism>
<sequence length="213" mass="24059">MTLARGSGDIGADQPYKMSFTSGGLFLNESIDLAASYLKTSNWIETIALAQSEGLTSLPKEKSKRRVLREITNRLETLSDEELQFLVDTADRQEQRLLLWLSICRAYRLVREFAVEVVQDRYLAYQLEIPIESFDLFIEQKAEWDDTLASTADATRVRLRQVAFKIMREAGVISEDRRIQSTYLSTSLRALIEANTPSDLAVFPGVMAEGGKP</sequence>
<dbReference type="Proteomes" id="UP000272908">
    <property type="component" value="Unassembled WGS sequence"/>
</dbReference>
<protein>
    <submittedName>
        <fullName evidence="1">Uncharacterized protein</fullName>
    </submittedName>
</protein>
<gene>
    <name evidence="1" type="ORF">ROE7235_02715</name>
</gene>
<dbReference type="Gene3D" id="1.10.3540.10">
    <property type="entry name" value="uncharacterized protein from magnetospirillum magneticum domain"/>
    <property type="match status" value="1"/>
</dbReference>
<reference evidence="2" key="1">
    <citation type="submission" date="2018-08" db="EMBL/GenBank/DDBJ databases">
        <authorList>
            <person name="Rodrigo-Torres L."/>
            <person name="Arahal R. D."/>
            <person name="Lucena T."/>
        </authorList>
    </citation>
    <scope>NUCLEOTIDE SEQUENCE [LARGE SCALE GENOMIC DNA]</scope>
    <source>
        <strain evidence="2">CECT 7235</strain>
    </source>
</reference>
<keyword evidence="2" id="KW-1185">Reference proteome</keyword>
<evidence type="ECO:0000313" key="1">
    <source>
        <dbReference type="EMBL" id="SUZ32949.1"/>
    </source>
</evidence>
<dbReference type="RefSeq" id="WP_121096035.1">
    <property type="nucleotide sequence ID" value="NZ_UIHC01000032.1"/>
</dbReference>